<keyword evidence="2" id="KW-0863">Zinc-finger</keyword>
<dbReference type="GO" id="GO:0008270">
    <property type="term" value="F:zinc ion binding"/>
    <property type="evidence" value="ECO:0007669"/>
    <property type="project" value="UniProtKB-KW"/>
</dbReference>
<dbReference type="AlphaFoldDB" id="A0A1Q8EPR3"/>
<evidence type="ECO:0000313" key="8">
    <source>
        <dbReference type="Proteomes" id="UP000185578"/>
    </source>
</evidence>
<dbReference type="OrthoDB" id="962301at2"/>
<feature type="zinc finger region" description="dksA C4-type" evidence="4">
    <location>
        <begin position="35"/>
        <end position="59"/>
    </location>
</feature>
<dbReference type="RefSeq" id="WP_075119923.1">
    <property type="nucleotide sequence ID" value="NZ_MSCT01000011.1"/>
</dbReference>
<dbReference type="PROSITE" id="PS51128">
    <property type="entry name" value="ZF_DKSA_2"/>
    <property type="match status" value="1"/>
</dbReference>
<evidence type="ECO:0000256" key="1">
    <source>
        <dbReference type="ARBA" id="ARBA00022723"/>
    </source>
</evidence>
<keyword evidence="3" id="KW-0862">Zinc</keyword>
<reference evidence="7 8" key="1">
    <citation type="submission" date="2016-12" db="EMBL/GenBank/DDBJ databases">
        <authorList>
            <person name="Song W.-J."/>
            <person name="Kurnit D.M."/>
        </authorList>
    </citation>
    <scope>NUCLEOTIDE SEQUENCE [LARGE SCALE GENOMIC DNA]</scope>
    <source>
        <strain evidence="7 8">PCL1601</strain>
    </source>
</reference>
<feature type="region of interest" description="Disordered" evidence="5">
    <location>
        <begin position="1"/>
        <end position="20"/>
    </location>
</feature>
<name>A0A1Q8EPR3_9PSED</name>
<evidence type="ECO:0000256" key="3">
    <source>
        <dbReference type="ARBA" id="ARBA00022833"/>
    </source>
</evidence>
<evidence type="ECO:0000259" key="6">
    <source>
        <dbReference type="Pfam" id="PF01258"/>
    </source>
</evidence>
<feature type="domain" description="Zinc finger DksA/TraR C4-type" evidence="6">
    <location>
        <begin position="31"/>
        <end position="59"/>
    </location>
</feature>
<gene>
    <name evidence="7" type="ORF">BTN82_15065</name>
</gene>
<evidence type="ECO:0000256" key="5">
    <source>
        <dbReference type="SAM" id="MobiDB-lite"/>
    </source>
</evidence>
<dbReference type="Pfam" id="PF01258">
    <property type="entry name" value="zf-dskA_traR"/>
    <property type="match status" value="1"/>
</dbReference>
<dbReference type="InterPro" id="IPR000962">
    <property type="entry name" value="Znf_DskA_TraR"/>
</dbReference>
<dbReference type="Proteomes" id="UP000185578">
    <property type="component" value="Unassembled WGS sequence"/>
</dbReference>
<comment type="caution">
    <text evidence="7">The sequence shown here is derived from an EMBL/GenBank/DDBJ whole genome shotgun (WGS) entry which is preliminary data.</text>
</comment>
<organism evidence="7 8">
    <name type="scientific">Pseudomonas chlororaphis</name>
    <dbReference type="NCBI Taxonomy" id="587753"/>
    <lineage>
        <taxon>Bacteria</taxon>
        <taxon>Pseudomonadati</taxon>
        <taxon>Pseudomonadota</taxon>
        <taxon>Gammaproteobacteria</taxon>
        <taxon>Pseudomonadales</taxon>
        <taxon>Pseudomonadaceae</taxon>
        <taxon>Pseudomonas</taxon>
    </lineage>
</organism>
<sequence length="72" mass="8032">MDVAEPATDDDISDSELRVRNSGLRRGSGRSVYRCEECGDAIPEDQRQDSPGIEHCFDCIDALEHMATRGFE</sequence>
<proteinExistence type="predicted"/>
<protein>
    <submittedName>
        <fullName evidence="7">DksA protein</fullName>
    </submittedName>
</protein>
<evidence type="ECO:0000313" key="7">
    <source>
        <dbReference type="EMBL" id="OLF53787.1"/>
    </source>
</evidence>
<dbReference type="EMBL" id="MSCT01000011">
    <property type="protein sequence ID" value="OLF53787.1"/>
    <property type="molecule type" value="Genomic_DNA"/>
</dbReference>
<accession>A0A1Q8EPR3</accession>
<evidence type="ECO:0000256" key="2">
    <source>
        <dbReference type="ARBA" id="ARBA00022771"/>
    </source>
</evidence>
<evidence type="ECO:0000256" key="4">
    <source>
        <dbReference type="PROSITE-ProRule" id="PRU00510"/>
    </source>
</evidence>
<keyword evidence="1" id="KW-0479">Metal-binding</keyword>